<dbReference type="FunFam" id="3.80.10.10:FF:000400">
    <property type="entry name" value="Nuclear pore complex protein NUP107"/>
    <property type="match status" value="1"/>
</dbReference>
<comment type="subcellular location">
    <subcellularLocation>
        <location evidence="1">Membrane</location>
    </subcellularLocation>
</comment>
<name>A0A067D9Z6_CITSI</name>
<keyword evidence="6" id="KW-0812">Transmembrane</keyword>
<sequence length="256" mass="28015">MVLPNLRNDLVIFSLAFFILFCVLNFPLIVSSYSMEETRALLRWKTSLQNHNNGSPLSSWTLNNVTKIGSCAWVGIHCNYGERVNSMNLTSIGLKGTLHDFSFSSFPHLAYLDLQRNQLFGNIPPQIGNISKLKYLGLSSNLFSGAIPPQIGHLSYLKTLHLFENQLSGSIPHSLGNLTNLVTLYIYNNSLSGSIPSELGNLKSLSNLALSSNKLSGSIPQSLGNLSNLAILYIYNNSLSGLIPSEIGNLKSLSNL</sequence>
<evidence type="ECO:0000256" key="6">
    <source>
        <dbReference type="SAM" id="Phobius"/>
    </source>
</evidence>
<dbReference type="PANTHER" id="PTHR47988">
    <property type="entry name" value="SOMATIC EMBRYOGENESIS RECEPTOR KINASE 1"/>
    <property type="match status" value="1"/>
</dbReference>
<dbReference type="PaxDb" id="2711-XP_006494332.1"/>
<evidence type="ECO:0000256" key="5">
    <source>
        <dbReference type="ARBA" id="ARBA00023136"/>
    </source>
</evidence>
<evidence type="ECO:0000313" key="9">
    <source>
        <dbReference type="EMBL" id="KDO35817.1"/>
    </source>
</evidence>
<evidence type="ECO:0000256" key="1">
    <source>
        <dbReference type="ARBA" id="ARBA00004370"/>
    </source>
</evidence>
<dbReference type="AlphaFoldDB" id="A0A067D9Z6"/>
<keyword evidence="2" id="KW-0433">Leucine-rich repeat</keyword>
<keyword evidence="5 6" id="KW-0472">Membrane</keyword>
<feature type="transmembrane region" description="Helical" evidence="6">
    <location>
        <begin position="12"/>
        <end position="35"/>
    </location>
</feature>
<keyword evidence="10" id="KW-1185">Reference proteome</keyword>
<keyword evidence="6" id="KW-1133">Transmembrane helix</keyword>
<gene>
    <name evidence="9" type="ORF">CISIN_1g035658mg</name>
</gene>
<dbReference type="InterPro" id="IPR013210">
    <property type="entry name" value="LRR_N_plant-typ"/>
</dbReference>
<dbReference type="Pfam" id="PF23598">
    <property type="entry name" value="LRR_14"/>
    <property type="match status" value="1"/>
</dbReference>
<dbReference type="Pfam" id="PF08263">
    <property type="entry name" value="LRRNT_2"/>
    <property type="match status" value="1"/>
</dbReference>
<evidence type="ECO:0000313" key="10">
    <source>
        <dbReference type="Proteomes" id="UP000027120"/>
    </source>
</evidence>
<dbReference type="SMR" id="A0A067D9Z6"/>
<dbReference type="Proteomes" id="UP000027120">
    <property type="component" value="Unassembled WGS sequence"/>
</dbReference>
<evidence type="ECO:0000256" key="4">
    <source>
        <dbReference type="ARBA" id="ARBA00022737"/>
    </source>
</evidence>
<dbReference type="SUPFAM" id="SSF52058">
    <property type="entry name" value="L domain-like"/>
    <property type="match status" value="1"/>
</dbReference>
<dbReference type="InterPro" id="IPR055414">
    <property type="entry name" value="LRR_R13L4/SHOC2-like"/>
</dbReference>
<evidence type="ECO:0000259" key="7">
    <source>
        <dbReference type="Pfam" id="PF08263"/>
    </source>
</evidence>
<feature type="domain" description="Disease resistance R13L4/SHOC-2-like LRR" evidence="8">
    <location>
        <begin position="101"/>
        <end position="209"/>
    </location>
</feature>
<organism evidence="9 10">
    <name type="scientific">Citrus sinensis</name>
    <name type="common">Sweet orange</name>
    <name type="synonym">Citrus aurantium var. sinensis</name>
    <dbReference type="NCBI Taxonomy" id="2711"/>
    <lineage>
        <taxon>Eukaryota</taxon>
        <taxon>Viridiplantae</taxon>
        <taxon>Streptophyta</taxon>
        <taxon>Embryophyta</taxon>
        <taxon>Tracheophyta</taxon>
        <taxon>Spermatophyta</taxon>
        <taxon>Magnoliopsida</taxon>
        <taxon>eudicotyledons</taxon>
        <taxon>Gunneridae</taxon>
        <taxon>Pentapetalae</taxon>
        <taxon>rosids</taxon>
        <taxon>malvids</taxon>
        <taxon>Sapindales</taxon>
        <taxon>Rutaceae</taxon>
        <taxon>Aurantioideae</taxon>
        <taxon>Citrus</taxon>
    </lineage>
</organism>
<reference evidence="9 10" key="1">
    <citation type="submission" date="2014-04" db="EMBL/GenBank/DDBJ databases">
        <authorList>
            <consortium name="International Citrus Genome Consortium"/>
            <person name="Gmitter F."/>
            <person name="Chen C."/>
            <person name="Farmerie W."/>
            <person name="Harkins T."/>
            <person name="Desany B."/>
            <person name="Mohiuddin M."/>
            <person name="Kodira C."/>
            <person name="Borodovsky M."/>
            <person name="Lomsadze A."/>
            <person name="Burns P."/>
            <person name="Jenkins J."/>
            <person name="Prochnik S."/>
            <person name="Shu S."/>
            <person name="Chapman J."/>
            <person name="Pitluck S."/>
            <person name="Schmutz J."/>
            <person name="Rokhsar D."/>
        </authorList>
    </citation>
    <scope>NUCLEOTIDE SEQUENCE</scope>
</reference>
<keyword evidence="3" id="KW-0732">Signal</keyword>
<dbReference type="Gene3D" id="3.80.10.10">
    <property type="entry name" value="Ribonuclease Inhibitor"/>
    <property type="match status" value="1"/>
</dbReference>
<dbReference type="InterPro" id="IPR032675">
    <property type="entry name" value="LRR_dom_sf"/>
</dbReference>
<dbReference type="EMBL" id="KK797315">
    <property type="protein sequence ID" value="KDO35817.1"/>
    <property type="molecule type" value="Genomic_DNA"/>
</dbReference>
<evidence type="ECO:0000256" key="3">
    <source>
        <dbReference type="ARBA" id="ARBA00022729"/>
    </source>
</evidence>
<evidence type="ECO:0000256" key="2">
    <source>
        <dbReference type="ARBA" id="ARBA00022614"/>
    </source>
</evidence>
<feature type="non-terminal residue" evidence="9">
    <location>
        <position position="256"/>
    </location>
</feature>
<dbReference type="GO" id="GO:0016020">
    <property type="term" value="C:membrane"/>
    <property type="evidence" value="ECO:0007669"/>
    <property type="project" value="UniProtKB-SubCell"/>
</dbReference>
<feature type="domain" description="Leucine-rich repeat-containing N-terminal plant-type" evidence="7">
    <location>
        <begin position="36"/>
        <end position="79"/>
    </location>
</feature>
<dbReference type="Pfam" id="PF00560">
    <property type="entry name" value="LRR_1"/>
    <property type="match status" value="1"/>
</dbReference>
<proteinExistence type="predicted"/>
<evidence type="ECO:0000259" key="8">
    <source>
        <dbReference type="Pfam" id="PF23598"/>
    </source>
</evidence>
<dbReference type="InterPro" id="IPR001611">
    <property type="entry name" value="Leu-rich_rpt"/>
</dbReference>
<protein>
    <submittedName>
        <fullName evidence="9">Uncharacterized protein</fullName>
    </submittedName>
</protein>
<accession>A0A067D9Z6</accession>
<keyword evidence="4" id="KW-0677">Repeat</keyword>